<dbReference type="InterPro" id="IPR000626">
    <property type="entry name" value="Ubiquitin-like_dom"/>
</dbReference>
<evidence type="ECO:0000313" key="4">
    <source>
        <dbReference type="EMBL" id="KAJ4978264.1"/>
    </source>
</evidence>
<organism evidence="4 5">
    <name type="scientific">Protea cynaroides</name>
    <dbReference type="NCBI Taxonomy" id="273540"/>
    <lineage>
        <taxon>Eukaryota</taxon>
        <taxon>Viridiplantae</taxon>
        <taxon>Streptophyta</taxon>
        <taxon>Embryophyta</taxon>
        <taxon>Tracheophyta</taxon>
        <taxon>Spermatophyta</taxon>
        <taxon>Magnoliopsida</taxon>
        <taxon>Proteales</taxon>
        <taxon>Proteaceae</taxon>
        <taxon>Protea</taxon>
    </lineage>
</organism>
<dbReference type="Proteomes" id="UP001141806">
    <property type="component" value="Unassembled WGS sequence"/>
</dbReference>
<dbReference type="Pfam" id="PF00240">
    <property type="entry name" value="ubiquitin"/>
    <property type="match status" value="1"/>
</dbReference>
<reference evidence="4" key="1">
    <citation type="journal article" date="2023" name="Plant J.">
        <title>The genome of the king protea, Protea cynaroides.</title>
        <authorList>
            <person name="Chang J."/>
            <person name="Duong T.A."/>
            <person name="Schoeman C."/>
            <person name="Ma X."/>
            <person name="Roodt D."/>
            <person name="Barker N."/>
            <person name="Li Z."/>
            <person name="Van de Peer Y."/>
            <person name="Mizrachi E."/>
        </authorList>
    </citation>
    <scope>NUCLEOTIDE SEQUENCE</scope>
    <source>
        <tissue evidence="4">Young leaves</tissue>
    </source>
</reference>
<evidence type="ECO:0000259" key="3">
    <source>
        <dbReference type="PROSITE" id="PS50053"/>
    </source>
</evidence>
<proteinExistence type="predicted"/>
<dbReference type="PROSITE" id="PS50053">
    <property type="entry name" value="UBIQUITIN_2"/>
    <property type="match status" value="1"/>
</dbReference>
<protein>
    <recommendedName>
        <fullName evidence="3">Ubiquitin-like domain-containing protein</fullName>
    </recommendedName>
</protein>
<accession>A0A9Q0KXU4</accession>
<keyword evidence="2" id="KW-0732">Signal</keyword>
<evidence type="ECO:0000313" key="5">
    <source>
        <dbReference type="Proteomes" id="UP001141806"/>
    </source>
</evidence>
<evidence type="ECO:0000256" key="1">
    <source>
        <dbReference type="ARBA" id="ARBA00022499"/>
    </source>
</evidence>
<evidence type="ECO:0000256" key="2">
    <source>
        <dbReference type="SAM" id="SignalP"/>
    </source>
</evidence>
<sequence length="114" mass="12293">MEGLSYKSSFVALMAIVLDIFSVIGDATAADAPAPSPTSCARIEEGKKGKSKVAAFIVSRLMQIFYKTLAGKSITFELDFLATIDVVKAQIQVKEGIPQDQQLEEKVRGLVLSI</sequence>
<comment type="caution">
    <text evidence="4">The sequence shown here is derived from an EMBL/GenBank/DDBJ whole genome shotgun (WGS) entry which is preliminary data.</text>
</comment>
<feature type="domain" description="Ubiquitin-like" evidence="3">
    <location>
        <begin position="62"/>
        <end position="102"/>
    </location>
</feature>
<dbReference type="GO" id="GO:0003729">
    <property type="term" value="F:mRNA binding"/>
    <property type="evidence" value="ECO:0007669"/>
    <property type="project" value="UniProtKB-ARBA"/>
</dbReference>
<name>A0A9Q0KXU4_9MAGN</name>
<gene>
    <name evidence="4" type="ORF">NE237_009044</name>
</gene>
<keyword evidence="5" id="KW-1185">Reference proteome</keyword>
<dbReference type="Gene3D" id="3.10.20.90">
    <property type="entry name" value="Phosphatidylinositol 3-kinase Catalytic Subunit, Chain A, domain 1"/>
    <property type="match status" value="1"/>
</dbReference>
<dbReference type="PANTHER" id="PTHR10666">
    <property type="entry name" value="UBIQUITIN"/>
    <property type="match status" value="1"/>
</dbReference>
<dbReference type="InterPro" id="IPR050158">
    <property type="entry name" value="Ubiquitin_ubiquitin-like"/>
</dbReference>
<feature type="signal peptide" evidence="2">
    <location>
        <begin position="1"/>
        <end position="29"/>
    </location>
</feature>
<keyword evidence="1" id="KW-1017">Isopeptide bond</keyword>
<dbReference type="InterPro" id="IPR029071">
    <property type="entry name" value="Ubiquitin-like_domsf"/>
</dbReference>
<dbReference type="AlphaFoldDB" id="A0A9Q0KXU4"/>
<dbReference type="EMBL" id="JAMYWD010000002">
    <property type="protein sequence ID" value="KAJ4978264.1"/>
    <property type="molecule type" value="Genomic_DNA"/>
</dbReference>
<feature type="chain" id="PRO_5040421150" description="Ubiquitin-like domain-containing protein" evidence="2">
    <location>
        <begin position="30"/>
        <end position="114"/>
    </location>
</feature>
<dbReference type="SUPFAM" id="SSF54236">
    <property type="entry name" value="Ubiquitin-like"/>
    <property type="match status" value="1"/>
</dbReference>